<proteinExistence type="predicted"/>
<sequence length="69" mass="8152">MFCFFFFFFCCIGFYSKVVPSTDITLWSITPLPCRIPGYSSISNCNIFFWLLRVMWAFVLHVPFFKASI</sequence>
<accession>A0A6M2DBQ5</accession>
<protein>
    <submittedName>
        <fullName evidence="2">Uncharacterized protein</fullName>
    </submittedName>
</protein>
<name>A0A6M2DBQ5_RHIMP</name>
<evidence type="ECO:0000313" key="2">
    <source>
        <dbReference type="EMBL" id="NOV43582.1"/>
    </source>
</evidence>
<keyword evidence="1" id="KW-1133">Transmembrane helix</keyword>
<feature type="transmembrane region" description="Helical" evidence="1">
    <location>
        <begin position="47"/>
        <end position="65"/>
    </location>
</feature>
<dbReference type="AlphaFoldDB" id="A0A6M2DBQ5"/>
<evidence type="ECO:0000256" key="1">
    <source>
        <dbReference type="SAM" id="Phobius"/>
    </source>
</evidence>
<dbReference type="EMBL" id="GHWJ01010845">
    <property type="protein sequence ID" value="NOV43582.1"/>
    <property type="molecule type" value="Transcribed_RNA"/>
</dbReference>
<organism evidence="2">
    <name type="scientific">Rhipicephalus microplus</name>
    <name type="common">Cattle tick</name>
    <name type="synonym">Boophilus microplus</name>
    <dbReference type="NCBI Taxonomy" id="6941"/>
    <lineage>
        <taxon>Eukaryota</taxon>
        <taxon>Metazoa</taxon>
        <taxon>Ecdysozoa</taxon>
        <taxon>Arthropoda</taxon>
        <taxon>Chelicerata</taxon>
        <taxon>Arachnida</taxon>
        <taxon>Acari</taxon>
        <taxon>Parasitiformes</taxon>
        <taxon>Ixodida</taxon>
        <taxon>Ixodoidea</taxon>
        <taxon>Ixodidae</taxon>
        <taxon>Rhipicephalinae</taxon>
        <taxon>Rhipicephalus</taxon>
        <taxon>Boophilus</taxon>
    </lineage>
</organism>
<keyword evidence="1" id="KW-0812">Transmembrane</keyword>
<keyword evidence="1" id="KW-0472">Membrane</keyword>
<reference evidence="2" key="1">
    <citation type="submission" date="2019-09" db="EMBL/GenBank/DDBJ databases">
        <title>Organ-specific transcriptomic study of the physiology of the cattle tick, Rhipicephalus microplus.</title>
        <authorList>
            <person name="Tirloni L."/>
            <person name="Braz G."/>
            <person name="Gandara A.C.P."/>
            <person name="Sabadin G.A."/>
            <person name="da Silva R.M."/>
            <person name="Guizzo M.G."/>
            <person name="Machado J.A."/>
            <person name="Costa E.P."/>
            <person name="Gomes H.F."/>
            <person name="Moraes J."/>
            <person name="Mota M.B.S."/>
            <person name="Mesquita R.D."/>
            <person name="Alvarenga P.H."/>
            <person name="Alves F."/>
            <person name="Seixas A."/>
            <person name="da Fonseca R.N."/>
            <person name="Fogaca A."/>
            <person name="Logullo C."/>
            <person name="Tanaka A."/>
            <person name="Daffre S."/>
            <person name="Termignoni C."/>
            <person name="Vaz I.S.Jr."/>
            <person name="Oliveira P.L."/>
            <person name="Ribeiro J.M."/>
        </authorList>
    </citation>
    <scope>NUCLEOTIDE SEQUENCE</scope>
    <source>
        <strain evidence="2">Porto Alegre</strain>
    </source>
</reference>